<proteinExistence type="predicted"/>
<evidence type="ECO:0008006" key="4">
    <source>
        <dbReference type="Google" id="ProtNLM"/>
    </source>
</evidence>
<sequence>MHTVCCLVFIGVLCRVDPQYFRCNKNQNKFDLMILSIKIDHKLQIAETVLGRHIYFVLID</sequence>
<accession>A0A3M7SL93</accession>
<name>A0A3M7SL93_BRAPC</name>
<dbReference type="EMBL" id="REGN01001176">
    <property type="protein sequence ID" value="RNA36506.1"/>
    <property type="molecule type" value="Genomic_DNA"/>
</dbReference>
<organism evidence="2 3">
    <name type="scientific">Brachionus plicatilis</name>
    <name type="common">Marine rotifer</name>
    <name type="synonym">Brachionus muelleri</name>
    <dbReference type="NCBI Taxonomy" id="10195"/>
    <lineage>
        <taxon>Eukaryota</taxon>
        <taxon>Metazoa</taxon>
        <taxon>Spiralia</taxon>
        <taxon>Gnathifera</taxon>
        <taxon>Rotifera</taxon>
        <taxon>Eurotatoria</taxon>
        <taxon>Monogononta</taxon>
        <taxon>Pseudotrocha</taxon>
        <taxon>Ploima</taxon>
        <taxon>Brachionidae</taxon>
        <taxon>Brachionus</taxon>
    </lineage>
</organism>
<dbReference type="Proteomes" id="UP000276133">
    <property type="component" value="Unassembled WGS sequence"/>
</dbReference>
<keyword evidence="1" id="KW-0732">Signal</keyword>
<dbReference type="AlphaFoldDB" id="A0A3M7SL93"/>
<reference evidence="2 3" key="1">
    <citation type="journal article" date="2018" name="Sci. Rep.">
        <title>Genomic signatures of local adaptation to the degree of environmental predictability in rotifers.</title>
        <authorList>
            <person name="Franch-Gras L."/>
            <person name="Hahn C."/>
            <person name="Garcia-Roger E.M."/>
            <person name="Carmona M.J."/>
            <person name="Serra M."/>
            <person name="Gomez A."/>
        </authorList>
    </citation>
    <scope>NUCLEOTIDE SEQUENCE [LARGE SCALE GENOMIC DNA]</scope>
    <source>
        <strain evidence="2">HYR1</strain>
    </source>
</reference>
<feature type="chain" id="PRO_5017992996" description="Secreted protein" evidence="1">
    <location>
        <begin position="19"/>
        <end position="60"/>
    </location>
</feature>
<keyword evidence="3" id="KW-1185">Reference proteome</keyword>
<evidence type="ECO:0000313" key="2">
    <source>
        <dbReference type="EMBL" id="RNA36506.1"/>
    </source>
</evidence>
<protein>
    <recommendedName>
        <fullName evidence="4">Secreted protein</fullName>
    </recommendedName>
</protein>
<gene>
    <name evidence="2" type="ORF">BpHYR1_010461</name>
</gene>
<comment type="caution">
    <text evidence="2">The sequence shown here is derived from an EMBL/GenBank/DDBJ whole genome shotgun (WGS) entry which is preliminary data.</text>
</comment>
<evidence type="ECO:0000313" key="3">
    <source>
        <dbReference type="Proteomes" id="UP000276133"/>
    </source>
</evidence>
<feature type="signal peptide" evidence="1">
    <location>
        <begin position="1"/>
        <end position="18"/>
    </location>
</feature>
<evidence type="ECO:0000256" key="1">
    <source>
        <dbReference type="SAM" id="SignalP"/>
    </source>
</evidence>